<dbReference type="InterPro" id="IPR031475">
    <property type="entry name" value="NBD_C"/>
</dbReference>
<dbReference type="KEGG" id="apol:K9D25_23065"/>
<evidence type="ECO:0000256" key="10">
    <source>
        <dbReference type="ARBA" id="ARBA00039095"/>
    </source>
</evidence>
<geneLocation type="plasmid" evidence="15 16">
    <name>pB</name>
</geneLocation>
<sequence>MTVLGAIADDFTGATDLAGILARDGRRVLFVIGVPDQPLPPADAIVVALKSRTIPAAEAVQQSLDALRWLKTQGAGQILFKYCSTFDSTAAGNIGPVADALGDALGAGPAIVCPAFPTNCRTIYQGHLFVGDRLLQNSSMRDHPLTPMRRSNLVELMAEQSRYKVGLVPHAVVAKGTQAIRSAFAQAARDGIRYLVTDAVTDSDLMAIGRAARDSRLITGGSAIAIGLATERTAAPRKTSTITSSSRGRVIVLAGSCSAATREQLRRAMVIWPHHKLDMDGIAAGEPIVEKAAKWLHAQPPAQPVVVYGSADPAEVAANQARYGRERAGEMMERALSALVREAVAGGVSRLMVAGGETSGAVVSALGITALEIGSEIAPGVPWTRTINEPALEIALKSGNFGGPDFFERALATPF</sequence>
<proteinExistence type="inferred from homology"/>
<evidence type="ECO:0000256" key="9">
    <source>
        <dbReference type="ARBA" id="ARBA00037335"/>
    </source>
</evidence>
<gene>
    <name evidence="15" type="ORF">K9D25_23065</name>
</gene>
<evidence type="ECO:0000313" key="15">
    <source>
        <dbReference type="EMBL" id="UOK73537.1"/>
    </source>
</evidence>
<evidence type="ECO:0000256" key="8">
    <source>
        <dbReference type="ARBA" id="ARBA00036346"/>
    </source>
</evidence>
<dbReference type="NCBIfam" id="NF043035">
    <property type="entry name" value="OxoTetrKin"/>
    <property type="match status" value="1"/>
</dbReference>
<evidence type="ECO:0000259" key="14">
    <source>
        <dbReference type="Pfam" id="PF17042"/>
    </source>
</evidence>
<evidence type="ECO:0000256" key="11">
    <source>
        <dbReference type="ARBA" id="ARBA00039461"/>
    </source>
</evidence>
<name>A0A9E7D6C9_9HYPH</name>
<dbReference type="InterPro" id="IPR042213">
    <property type="entry name" value="NBD_C_sf"/>
</dbReference>
<dbReference type="GO" id="GO:0005524">
    <property type="term" value="F:ATP binding"/>
    <property type="evidence" value="ECO:0007669"/>
    <property type="project" value="UniProtKB-KW"/>
</dbReference>
<dbReference type="InterPro" id="IPR010737">
    <property type="entry name" value="4-carb_acid_sugar_kinase_N"/>
</dbReference>
<dbReference type="Pfam" id="PF17042">
    <property type="entry name" value="NBD_C"/>
    <property type="match status" value="1"/>
</dbReference>
<dbReference type="EMBL" id="CP083241">
    <property type="protein sequence ID" value="UOK73537.1"/>
    <property type="molecule type" value="Genomic_DNA"/>
</dbReference>
<dbReference type="Pfam" id="PF07005">
    <property type="entry name" value="SBD_N"/>
    <property type="match status" value="1"/>
</dbReference>
<protein>
    <recommendedName>
        <fullName evidence="11">3-oxo-tetronate kinase</fullName>
        <ecNumber evidence="10">2.7.1.217</ecNumber>
    </recommendedName>
    <alternativeName>
        <fullName evidence="12">3-dehydrotetronate 4-kinase</fullName>
    </alternativeName>
</protein>
<keyword evidence="15" id="KW-0614">Plasmid</keyword>
<evidence type="ECO:0000259" key="13">
    <source>
        <dbReference type="Pfam" id="PF07005"/>
    </source>
</evidence>
<evidence type="ECO:0000256" key="2">
    <source>
        <dbReference type="ARBA" id="ARBA00022679"/>
    </source>
</evidence>
<evidence type="ECO:0000256" key="4">
    <source>
        <dbReference type="ARBA" id="ARBA00022777"/>
    </source>
</evidence>
<evidence type="ECO:0000256" key="12">
    <source>
        <dbReference type="ARBA" id="ARBA00041377"/>
    </source>
</evidence>
<comment type="catalytic activity">
    <reaction evidence="8">
        <text>3-dehydro-D-erythronate + ATP = 3-dehydro-4-O-phospho-D-erythronate + ADP + H(+)</text>
        <dbReference type="Rhea" id="RHEA:52556"/>
        <dbReference type="ChEBI" id="CHEBI:15378"/>
        <dbReference type="ChEBI" id="CHEBI:30616"/>
        <dbReference type="ChEBI" id="CHEBI:57958"/>
        <dbReference type="ChEBI" id="CHEBI:136593"/>
        <dbReference type="ChEBI" id="CHEBI:456216"/>
        <dbReference type="EC" id="2.7.1.217"/>
    </reaction>
</comment>
<keyword evidence="6" id="KW-0119">Carbohydrate metabolism</keyword>
<comment type="catalytic activity">
    <reaction evidence="7">
        <text>3-dehydro-L-erythronate + ATP = 3-dehydro-4-O-phospho-L-erythronate + ADP + H(+)</text>
        <dbReference type="Rhea" id="RHEA:52552"/>
        <dbReference type="ChEBI" id="CHEBI:15378"/>
        <dbReference type="ChEBI" id="CHEBI:30616"/>
        <dbReference type="ChEBI" id="CHEBI:136592"/>
        <dbReference type="ChEBI" id="CHEBI:136670"/>
        <dbReference type="ChEBI" id="CHEBI:456216"/>
        <dbReference type="EC" id="2.7.1.217"/>
    </reaction>
</comment>
<reference evidence="15" key="1">
    <citation type="submission" date="2021-09" db="EMBL/GenBank/DDBJ databases">
        <title>Network and meta-omics reveal the key degrader and cooperation patterns in an efficient 1,4-dioxane-degrading microbial community.</title>
        <authorList>
            <person name="Dai C."/>
        </authorList>
    </citation>
    <scope>NUCLEOTIDE SEQUENCE</scope>
    <source>
        <strain evidence="15">ZM13</strain>
        <plasmid evidence="15">pB</plasmid>
    </source>
</reference>
<dbReference type="SUPFAM" id="SSF142764">
    <property type="entry name" value="YgbK-like"/>
    <property type="match status" value="1"/>
</dbReference>
<dbReference type="Gene3D" id="3.40.50.10840">
    <property type="entry name" value="Putative sugar-binding, N-terminal domain"/>
    <property type="match status" value="1"/>
</dbReference>
<comment type="similarity">
    <text evidence="1">Belongs to the four-carbon acid sugar kinase family.</text>
</comment>
<dbReference type="Proteomes" id="UP000831684">
    <property type="component" value="Plasmid pB"/>
</dbReference>
<evidence type="ECO:0000256" key="6">
    <source>
        <dbReference type="ARBA" id="ARBA00023277"/>
    </source>
</evidence>
<keyword evidence="5" id="KW-0067">ATP-binding</keyword>
<comment type="function">
    <text evidence="9">Catalyzes the ATP-dependent phosphorylation of 3-oxo-tetronate to 3-oxo-tetronate 4-phosphate.</text>
</comment>
<feature type="domain" description="Four-carbon acid sugar kinase N-terminal" evidence="13">
    <location>
        <begin position="4"/>
        <end position="226"/>
    </location>
</feature>
<evidence type="ECO:0000313" key="16">
    <source>
        <dbReference type="Proteomes" id="UP000831684"/>
    </source>
</evidence>
<keyword evidence="3" id="KW-0547">Nucleotide-binding</keyword>
<evidence type="ECO:0000256" key="3">
    <source>
        <dbReference type="ARBA" id="ARBA00022741"/>
    </source>
</evidence>
<dbReference type="RefSeq" id="WP_244451156.1">
    <property type="nucleotide sequence ID" value="NZ_CP083241.1"/>
</dbReference>
<evidence type="ECO:0000256" key="1">
    <source>
        <dbReference type="ARBA" id="ARBA00005715"/>
    </source>
</evidence>
<dbReference type="InterPro" id="IPR037051">
    <property type="entry name" value="4-carb_acid_sugar_kinase_N_sf"/>
</dbReference>
<dbReference type="GO" id="GO:0016301">
    <property type="term" value="F:kinase activity"/>
    <property type="evidence" value="ECO:0007669"/>
    <property type="project" value="UniProtKB-KW"/>
</dbReference>
<organism evidence="15 16">
    <name type="scientific">Ancylobacter polymorphus</name>
    <dbReference type="NCBI Taxonomy" id="223390"/>
    <lineage>
        <taxon>Bacteria</taxon>
        <taxon>Pseudomonadati</taxon>
        <taxon>Pseudomonadota</taxon>
        <taxon>Alphaproteobacteria</taxon>
        <taxon>Hyphomicrobiales</taxon>
        <taxon>Xanthobacteraceae</taxon>
        <taxon>Ancylobacter</taxon>
    </lineage>
</organism>
<keyword evidence="2" id="KW-0808">Transferase</keyword>
<accession>A0A9E7D6C9</accession>
<dbReference type="Gene3D" id="3.40.980.20">
    <property type="entry name" value="Four-carbon acid sugar kinase, nucleotide binding domain"/>
    <property type="match status" value="1"/>
</dbReference>
<feature type="domain" description="Four-carbon acid sugar kinase nucleotide binding" evidence="14">
    <location>
        <begin position="252"/>
        <end position="407"/>
    </location>
</feature>
<evidence type="ECO:0000256" key="7">
    <source>
        <dbReference type="ARBA" id="ARBA00035898"/>
    </source>
</evidence>
<dbReference type="EC" id="2.7.1.217" evidence="10"/>
<keyword evidence="4 15" id="KW-0418">Kinase</keyword>
<dbReference type="InterPro" id="IPR050007">
    <property type="entry name" value="OtnK"/>
</dbReference>
<dbReference type="AlphaFoldDB" id="A0A9E7D6C9"/>
<evidence type="ECO:0000256" key="5">
    <source>
        <dbReference type="ARBA" id="ARBA00022840"/>
    </source>
</evidence>